<dbReference type="InterPro" id="IPR006549">
    <property type="entry name" value="HAD-SF_hydro_IIIA"/>
</dbReference>
<dbReference type="AlphaFoldDB" id="A0A967AW17"/>
<keyword evidence="8 12" id="KW-0368">Histidine biosynthesis</keyword>
<evidence type="ECO:0000256" key="6">
    <source>
        <dbReference type="ARBA" id="ARBA00022801"/>
    </source>
</evidence>
<dbReference type="Gene3D" id="3.40.50.1000">
    <property type="entry name" value="HAD superfamily/HAD-like"/>
    <property type="match status" value="1"/>
</dbReference>
<keyword evidence="9 12" id="KW-0456">Lyase</keyword>
<dbReference type="InterPro" id="IPR000807">
    <property type="entry name" value="ImidazoleglycerolP_deHydtase"/>
</dbReference>
<comment type="pathway">
    <text evidence="12">Amino-acid biosynthesis; L-histidine biosynthesis; L-histidine from 5-phospho-alpha-D-ribose 1-diphosphate: step 8/9.</text>
</comment>
<keyword evidence="3 12" id="KW-0963">Cytoplasm</keyword>
<dbReference type="InterPro" id="IPR020565">
    <property type="entry name" value="ImidazoleglycerP_deHydtase_CS"/>
</dbReference>
<dbReference type="GO" id="GO:0004401">
    <property type="term" value="F:histidinol-phosphatase activity"/>
    <property type="evidence" value="ECO:0007669"/>
    <property type="project" value="UniProtKB-UniRule"/>
</dbReference>
<dbReference type="GO" id="GO:0046872">
    <property type="term" value="F:metal ion binding"/>
    <property type="evidence" value="ECO:0007669"/>
    <property type="project" value="UniProtKB-KW"/>
</dbReference>
<dbReference type="Pfam" id="PF00475">
    <property type="entry name" value="IGPD"/>
    <property type="match status" value="1"/>
</dbReference>
<dbReference type="GO" id="GO:0005737">
    <property type="term" value="C:cytoplasm"/>
    <property type="evidence" value="ECO:0007669"/>
    <property type="project" value="UniProtKB-SubCell"/>
</dbReference>
<feature type="binding site" evidence="12">
    <location>
        <position position="11"/>
    </location>
    <ligand>
        <name>Mg(2+)</name>
        <dbReference type="ChEBI" id="CHEBI:18420"/>
    </ligand>
</feature>
<name>A0A967AW17_9FLAO</name>
<evidence type="ECO:0000256" key="7">
    <source>
        <dbReference type="ARBA" id="ARBA00022842"/>
    </source>
</evidence>
<comment type="cofactor">
    <cofactor evidence="1 12">
        <name>Mg(2+)</name>
        <dbReference type="ChEBI" id="CHEBI:18420"/>
    </cofactor>
</comment>
<keyword evidence="5 12" id="KW-0479">Metal-binding</keyword>
<dbReference type="PANTHER" id="PTHR23133">
    <property type="entry name" value="IMIDAZOLEGLYCEROL-PHOSPHATE DEHYDRATASE HIS7"/>
    <property type="match status" value="1"/>
</dbReference>
<evidence type="ECO:0000256" key="4">
    <source>
        <dbReference type="ARBA" id="ARBA00022605"/>
    </source>
</evidence>
<dbReference type="PROSITE" id="PS00955">
    <property type="entry name" value="IGP_DEHYDRATASE_2"/>
    <property type="match status" value="1"/>
</dbReference>
<reference evidence="13" key="1">
    <citation type="submission" date="2019-07" db="EMBL/GenBank/DDBJ databases">
        <authorList>
            <person name="De-Chao Zhang Q."/>
        </authorList>
    </citation>
    <scope>NUCLEOTIDE SEQUENCE</scope>
    <source>
        <strain evidence="13">TP-CH-4</strain>
    </source>
</reference>
<dbReference type="InterPro" id="IPR036412">
    <property type="entry name" value="HAD-like_sf"/>
</dbReference>
<keyword evidence="6 12" id="KW-0378">Hydrolase</keyword>
<comment type="subcellular location">
    <subcellularLocation>
        <location evidence="12">Cytoplasm</location>
    </subcellularLocation>
</comment>
<feature type="region of interest" description="Imidazoleglycerol-phosphate dehydratase" evidence="12">
    <location>
        <begin position="188"/>
        <end position="378"/>
    </location>
</feature>
<proteinExistence type="inferred from homology"/>
<dbReference type="InterPro" id="IPR038494">
    <property type="entry name" value="IGPD_sf"/>
</dbReference>
<dbReference type="FunFam" id="3.30.230.40:FF:000003">
    <property type="entry name" value="Imidazoleglycerol-phosphate dehydratase HisB"/>
    <property type="match status" value="1"/>
</dbReference>
<dbReference type="EC" id="4.2.1.19" evidence="12"/>
<dbReference type="SUPFAM" id="SSF56784">
    <property type="entry name" value="HAD-like"/>
    <property type="match status" value="1"/>
</dbReference>
<sequence>MGKKVLFIDRDGTIIQETADEQIDSFEKMVFYPKAFTFLGKIAKELDYELVMITNQDGLGTESFPENTFWPVHNFILKSFENEGVVFDKVFLDRTFPHENADTRKPGTGLLTEYFSEAYDLKNSFVIGDRLTDMELAKNLGAQGIFINDNTHLGTGEITVKRKDLDPIIALENNDWEKIYEFLRLRDRTAEIHRKTNETDIRIQLNLDGTGKSAIDTGLAFFDHMLDQLARHGQMDLDIQVEGDLEVDEHHTIEDTAIALGAVFHAALGSKLGIERYGFCLPMDDCLAQVAIDFGGRNWLVWEADFNREKIGEMPTEMFHHFFKSFTDGAKANLNIKAEGTNEHHKIEAIFKAFAKSIKMAVKRDVEKMVLPSTKGLL</sequence>
<feature type="active site" description="Nucleophile" evidence="12">
    <location>
        <position position="9"/>
    </location>
</feature>
<comment type="catalytic activity">
    <reaction evidence="11 12">
        <text>L-histidinol phosphate + H2O = L-histidinol + phosphate</text>
        <dbReference type="Rhea" id="RHEA:14465"/>
        <dbReference type="ChEBI" id="CHEBI:15377"/>
        <dbReference type="ChEBI" id="CHEBI:43474"/>
        <dbReference type="ChEBI" id="CHEBI:57699"/>
        <dbReference type="ChEBI" id="CHEBI:57980"/>
        <dbReference type="EC" id="3.1.3.15"/>
    </reaction>
</comment>
<reference evidence="13" key="2">
    <citation type="submission" date="2020-03" db="EMBL/GenBank/DDBJ databases">
        <title>Flavobacteriaceae bacterium strain TP-CH-4, a member of the family Flavobacteriaceae isolated from a deep-sea seamount.</title>
        <authorList>
            <person name="Zhang D.-C."/>
        </authorList>
    </citation>
    <scope>NUCLEOTIDE SEQUENCE</scope>
    <source>
        <strain evidence="13">TP-CH-4</strain>
    </source>
</reference>
<dbReference type="NCBIfam" id="TIGR01261">
    <property type="entry name" value="hisB_Nterm"/>
    <property type="match status" value="1"/>
</dbReference>
<feature type="binding site" evidence="12">
    <location>
        <position position="9"/>
    </location>
    <ligand>
        <name>Mg(2+)</name>
        <dbReference type="ChEBI" id="CHEBI:18420"/>
    </ligand>
</feature>
<keyword evidence="4 12" id="KW-0028">Amino-acid biosynthesis</keyword>
<accession>A0A967AW17</accession>
<dbReference type="NCBIfam" id="NF003937">
    <property type="entry name" value="PRK05446.1"/>
    <property type="match status" value="1"/>
</dbReference>
<dbReference type="EMBL" id="VIKU02000003">
    <property type="protein sequence ID" value="NHF60148.1"/>
    <property type="molecule type" value="Genomic_DNA"/>
</dbReference>
<evidence type="ECO:0000256" key="3">
    <source>
        <dbReference type="ARBA" id="ARBA00022490"/>
    </source>
</evidence>
<dbReference type="InterPro" id="IPR005954">
    <property type="entry name" value="HisB_N"/>
</dbReference>
<dbReference type="NCBIfam" id="NF002114">
    <property type="entry name" value="PRK00951.2-4"/>
    <property type="match status" value="1"/>
</dbReference>
<dbReference type="InterPro" id="IPR006543">
    <property type="entry name" value="Histidinol-phos"/>
</dbReference>
<comment type="similarity">
    <text evidence="12">In the N-terminal section; belongs to the histidinol-phosphatase family.</text>
</comment>
<comment type="catalytic activity">
    <reaction evidence="12">
        <text>D-erythro-1-(imidazol-4-yl)glycerol 3-phosphate = 3-(imidazol-4-yl)-2-oxopropyl phosphate + H2O</text>
        <dbReference type="Rhea" id="RHEA:11040"/>
        <dbReference type="ChEBI" id="CHEBI:15377"/>
        <dbReference type="ChEBI" id="CHEBI:57766"/>
        <dbReference type="ChEBI" id="CHEBI:58278"/>
        <dbReference type="EC" id="4.2.1.19"/>
    </reaction>
</comment>
<evidence type="ECO:0000256" key="9">
    <source>
        <dbReference type="ARBA" id="ARBA00023239"/>
    </source>
</evidence>
<feature type="active site" description="Proton donor" evidence="12">
    <location>
        <position position="11"/>
    </location>
</feature>
<protein>
    <recommendedName>
        <fullName evidence="12">Histidine biosynthesis bifunctional protein HisB</fullName>
    </recommendedName>
    <domain>
        <recommendedName>
            <fullName evidence="12">Histidinol-phosphatase</fullName>
            <ecNumber evidence="12">3.1.3.15</ecNumber>
        </recommendedName>
    </domain>
    <domain>
        <recommendedName>
            <fullName evidence="12">Imidazoleglycerol-phosphate dehydratase</fullName>
            <shortName evidence="12">IGPD</shortName>
            <ecNumber evidence="12">4.2.1.19</ecNumber>
        </recommendedName>
    </domain>
</protein>
<gene>
    <name evidence="12 13" type="primary">hisB</name>
    <name evidence="13" type="ORF">FK220_012390</name>
</gene>
<dbReference type="FunFam" id="3.30.230.40:FF:000001">
    <property type="entry name" value="Imidazoleglycerol-phosphate dehydratase HisB"/>
    <property type="match status" value="1"/>
</dbReference>
<evidence type="ECO:0000256" key="2">
    <source>
        <dbReference type="ARBA" id="ARBA00005047"/>
    </source>
</evidence>
<evidence type="ECO:0000256" key="12">
    <source>
        <dbReference type="HAMAP-Rule" id="MF_01022"/>
    </source>
</evidence>
<dbReference type="NCBIfam" id="TIGR01662">
    <property type="entry name" value="HAD-SF-IIIA"/>
    <property type="match status" value="1"/>
</dbReference>
<feature type="binding site" evidence="12">
    <location>
        <position position="129"/>
    </location>
    <ligand>
        <name>Mg(2+)</name>
        <dbReference type="ChEBI" id="CHEBI:18420"/>
    </ligand>
</feature>
<dbReference type="Proteomes" id="UP000707206">
    <property type="component" value="Unassembled WGS sequence"/>
</dbReference>
<dbReference type="PANTHER" id="PTHR23133:SF2">
    <property type="entry name" value="IMIDAZOLEGLYCEROL-PHOSPHATE DEHYDRATASE"/>
    <property type="match status" value="1"/>
</dbReference>
<dbReference type="CDD" id="cd07914">
    <property type="entry name" value="IGPD"/>
    <property type="match status" value="1"/>
</dbReference>
<evidence type="ECO:0000313" key="13">
    <source>
        <dbReference type="EMBL" id="NHF60148.1"/>
    </source>
</evidence>
<dbReference type="EC" id="3.1.3.15" evidence="12"/>
<keyword evidence="14" id="KW-1185">Reference proteome</keyword>
<evidence type="ECO:0000256" key="8">
    <source>
        <dbReference type="ARBA" id="ARBA00023102"/>
    </source>
</evidence>
<evidence type="ECO:0000256" key="11">
    <source>
        <dbReference type="ARBA" id="ARBA00049158"/>
    </source>
</evidence>
<dbReference type="HAMAP" id="MF_01022">
    <property type="entry name" value="Bifunc_HisB"/>
    <property type="match status" value="1"/>
</dbReference>
<comment type="caution">
    <text evidence="12">Lacks conserved residue(s) required for the propagation of feature annotation.</text>
</comment>
<dbReference type="NCBIfam" id="TIGR01656">
    <property type="entry name" value="Histidinol-ppas"/>
    <property type="match status" value="1"/>
</dbReference>
<comment type="pathway">
    <text evidence="2 12">Amino-acid biosynthesis; L-histidine biosynthesis; L-histidine from 5-phospho-alpha-D-ribose 1-diphosphate: step 6/9.</text>
</comment>
<dbReference type="InterPro" id="IPR023214">
    <property type="entry name" value="HAD_sf"/>
</dbReference>
<evidence type="ECO:0000256" key="1">
    <source>
        <dbReference type="ARBA" id="ARBA00001946"/>
    </source>
</evidence>
<comment type="caution">
    <text evidence="13">The sequence shown here is derived from an EMBL/GenBank/DDBJ whole genome shotgun (WGS) entry which is preliminary data.</text>
</comment>
<comment type="similarity">
    <text evidence="12">In the C-terminal section; belongs to the imidazoleglycerol-phosphate dehydratase family.</text>
</comment>
<dbReference type="GO" id="GO:0004424">
    <property type="term" value="F:imidazoleglycerol-phosphate dehydratase activity"/>
    <property type="evidence" value="ECO:0007669"/>
    <property type="project" value="UniProtKB-UniRule"/>
</dbReference>
<dbReference type="GO" id="GO:0000105">
    <property type="term" value="P:L-histidine biosynthetic process"/>
    <property type="evidence" value="ECO:0007669"/>
    <property type="project" value="UniProtKB-UniRule"/>
</dbReference>
<organism evidence="13 14">
    <name type="scientific">Pelagihabitans pacificus</name>
    <dbReference type="NCBI Taxonomy" id="2696054"/>
    <lineage>
        <taxon>Bacteria</taxon>
        <taxon>Pseudomonadati</taxon>
        <taxon>Bacteroidota</taxon>
        <taxon>Flavobacteriia</taxon>
        <taxon>Flavobacteriales</taxon>
        <taxon>Flavobacteriaceae</taxon>
        <taxon>Pelagihabitans</taxon>
    </lineage>
</organism>
<dbReference type="Pfam" id="PF13242">
    <property type="entry name" value="Hydrolase_like"/>
    <property type="match status" value="1"/>
</dbReference>
<dbReference type="InterPro" id="IPR020568">
    <property type="entry name" value="Ribosomal_Su5_D2-typ_SF"/>
</dbReference>
<dbReference type="PROSITE" id="PS00954">
    <property type="entry name" value="IGP_DEHYDRATASE_1"/>
    <property type="match status" value="1"/>
</dbReference>
<evidence type="ECO:0000256" key="10">
    <source>
        <dbReference type="ARBA" id="ARBA00023268"/>
    </source>
</evidence>
<dbReference type="Gene3D" id="3.30.230.40">
    <property type="entry name" value="Imidazole glycerol phosphate dehydratase, domain 1"/>
    <property type="match status" value="2"/>
</dbReference>
<dbReference type="NCBIfam" id="NF002111">
    <property type="entry name" value="PRK00951.2-1"/>
    <property type="match status" value="1"/>
</dbReference>
<keyword evidence="7 12" id="KW-0460">Magnesium</keyword>
<feature type="region of interest" description="Histidinol-phosphatase" evidence="12">
    <location>
        <begin position="1"/>
        <end position="187"/>
    </location>
</feature>
<keyword evidence="10 12" id="KW-0511">Multifunctional enzyme</keyword>
<evidence type="ECO:0000313" key="14">
    <source>
        <dbReference type="Proteomes" id="UP000707206"/>
    </source>
</evidence>
<dbReference type="SUPFAM" id="SSF54211">
    <property type="entry name" value="Ribosomal protein S5 domain 2-like"/>
    <property type="match status" value="2"/>
</dbReference>
<dbReference type="InterPro" id="IPR020566">
    <property type="entry name" value="His_synth_bifunc_HisB"/>
</dbReference>
<evidence type="ECO:0000256" key="5">
    <source>
        <dbReference type="ARBA" id="ARBA00022723"/>
    </source>
</evidence>
<dbReference type="HAMAP" id="MF_00076">
    <property type="entry name" value="HisB"/>
    <property type="match status" value="1"/>
</dbReference>
<dbReference type="RefSeq" id="WP_152574643.1">
    <property type="nucleotide sequence ID" value="NZ_VIKU02000003.1"/>
</dbReference>